<keyword evidence="2" id="KW-0288">FMN</keyword>
<sequence>MDVYEALYTTRVMRRMKPDPISLESQCRILDAAIRAPNGGNAQSWRFVVVDDPGLKAKLADVYARCREREYAELVEGRLGVLKDQDRAEWWETMRAQIKRSGDYFGEHFAETPLLVFLYTAEPHFGANVFPAVWSAMLAARAEGIGGVLSTLLRFEESTVAELLAVPEDEGWQLGAMMAFGYPLGRWGIAAKRRPVHEVARRNGWTGEFGVEVPEPLWGKDFS</sequence>
<dbReference type="Gene3D" id="3.40.109.10">
    <property type="entry name" value="NADH Oxidase"/>
    <property type="match status" value="1"/>
</dbReference>
<accession>A0ABZ1HYX8</accession>
<protein>
    <submittedName>
        <fullName evidence="5">Nitroreductase family protein</fullName>
    </submittedName>
</protein>
<evidence type="ECO:0000313" key="6">
    <source>
        <dbReference type="Proteomes" id="UP001330812"/>
    </source>
</evidence>
<dbReference type="SUPFAM" id="SSF55469">
    <property type="entry name" value="FMN-dependent nitroreductase-like"/>
    <property type="match status" value="1"/>
</dbReference>
<dbReference type="Pfam" id="PF00881">
    <property type="entry name" value="Nitroreductase"/>
    <property type="match status" value="1"/>
</dbReference>
<organism evidence="5 6">
    <name type="scientific">Amycolatopsis rhabdoformis</name>
    <dbReference type="NCBI Taxonomy" id="1448059"/>
    <lineage>
        <taxon>Bacteria</taxon>
        <taxon>Bacillati</taxon>
        <taxon>Actinomycetota</taxon>
        <taxon>Actinomycetes</taxon>
        <taxon>Pseudonocardiales</taxon>
        <taxon>Pseudonocardiaceae</taxon>
        <taxon>Amycolatopsis</taxon>
    </lineage>
</organism>
<dbReference type="CDD" id="cd02062">
    <property type="entry name" value="Nitro_FMN_reductase"/>
    <property type="match status" value="1"/>
</dbReference>
<keyword evidence="6" id="KW-1185">Reference proteome</keyword>
<dbReference type="InterPro" id="IPR029479">
    <property type="entry name" value="Nitroreductase"/>
</dbReference>
<evidence type="ECO:0000256" key="1">
    <source>
        <dbReference type="ARBA" id="ARBA00022630"/>
    </source>
</evidence>
<dbReference type="InterPro" id="IPR000415">
    <property type="entry name" value="Nitroreductase-like"/>
</dbReference>
<gene>
    <name evidence="5" type="ORF">VSH64_30350</name>
</gene>
<evidence type="ECO:0000313" key="5">
    <source>
        <dbReference type="EMBL" id="WSE27155.1"/>
    </source>
</evidence>
<keyword evidence="3" id="KW-0560">Oxidoreductase</keyword>
<proteinExistence type="predicted"/>
<reference evidence="5 6" key="1">
    <citation type="journal article" date="2015" name="Int. J. Syst. Evol. Microbiol.">
        <title>Amycolatopsis rhabdoformis sp. nov., an actinomycete isolated from a tropical forest soil.</title>
        <authorList>
            <person name="Souza W.R."/>
            <person name="Silva R.E."/>
            <person name="Goodfellow M."/>
            <person name="Busarakam K."/>
            <person name="Figueiro F.S."/>
            <person name="Ferreira D."/>
            <person name="Rodrigues-Filho E."/>
            <person name="Moraes L.A.B."/>
            <person name="Zucchi T.D."/>
        </authorList>
    </citation>
    <scope>NUCLEOTIDE SEQUENCE [LARGE SCALE GENOMIC DNA]</scope>
    <source>
        <strain evidence="5 6">NCIMB 14900</strain>
    </source>
</reference>
<name>A0ABZ1HYX8_9PSEU</name>
<dbReference type="Proteomes" id="UP001330812">
    <property type="component" value="Chromosome"/>
</dbReference>
<evidence type="ECO:0000256" key="3">
    <source>
        <dbReference type="ARBA" id="ARBA00023002"/>
    </source>
</evidence>
<keyword evidence="1" id="KW-0285">Flavoprotein</keyword>
<evidence type="ECO:0000256" key="2">
    <source>
        <dbReference type="ARBA" id="ARBA00022643"/>
    </source>
</evidence>
<dbReference type="PANTHER" id="PTHR23026:SF90">
    <property type="entry name" value="IODOTYROSINE DEIODINASE 1"/>
    <property type="match status" value="1"/>
</dbReference>
<evidence type="ECO:0000259" key="4">
    <source>
        <dbReference type="Pfam" id="PF00881"/>
    </source>
</evidence>
<dbReference type="RefSeq" id="WP_326566165.1">
    <property type="nucleotide sequence ID" value="NZ_CP142149.1"/>
</dbReference>
<feature type="domain" description="Nitroreductase" evidence="4">
    <location>
        <begin position="13"/>
        <end position="182"/>
    </location>
</feature>
<dbReference type="EMBL" id="CP142149">
    <property type="protein sequence ID" value="WSE27155.1"/>
    <property type="molecule type" value="Genomic_DNA"/>
</dbReference>
<dbReference type="PANTHER" id="PTHR23026">
    <property type="entry name" value="NADPH NITROREDUCTASE"/>
    <property type="match status" value="1"/>
</dbReference>
<dbReference type="InterPro" id="IPR050627">
    <property type="entry name" value="Nitroreductase/BluB"/>
</dbReference>